<keyword evidence="6" id="KW-1185">Reference proteome</keyword>
<reference evidence="5 6" key="1">
    <citation type="submission" date="2018-10" db="EMBL/GenBank/DDBJ databases">
        <title>Phylogenomics of Brevibacillus.</title>
        <authorList>
            <person name="Dunlap C."/>
        </authorList>
    </citation>
    <scope>NUCLEOTIDE SEQUENCE [LARGE SCALE GENOMIC DNA]</scope>
    <source>
        <strain evidence="5 6">JCM 15716</strain>
    </source>
</reference>
<dbReference type="SUPFAM" id="SSF46785">
    <property type="entry name" value="Winged helix' DNA-binding domain"/>
    <property type="match status" value="1"/>
</dbReference>
<dbReference type="Proteomes" id="UP000271031">
    <property type="component" value="Unassembled WGS sequence"/>
</dbReference>
<organism evidence="5 6">
    <name type="scientific">Brevibacillus fluminis</name>
    <dbReference type="NCBI Taxonomy" id="511487"/>
    <lineage>
        <taxon>Bacteria</taxon>
        <taxon>Bacillati</taxon>
        <taxon>Bacillota</taxon>
        <taxon>Bacilli</taxon>
        <taxon>Bacillales</taxon>
        <taxon>Paenibacillaceae</taxon>
        <taxon>Brevibacillus</taxon>
    </lineage>
</organism>
<evidence type="ECO:0000313" key="6">
    <source>
        <dbReference type="Proteomes" id="UP000271031"/>
    </source>
</evidence>
<evidence type="ECO:0000259" key="4">
    <source>
        <dbReference type="PROSITE" id="PS50995"/>
    </source>
</evidence>
<dbReference type="PROSITE" id="PS01117">
    <property type="entry name" value="HTH_MARR_1"/>
    <property type="match status" value="1"/>
</dbReference>
<dbReference type="CDD" id="cd00090">
    <property type="entry name" value="HTH_ARSR"/>
    <property type="match status" value="1"/>
</dbReference>
<name>A0A3M8DPR2_9BACL</name>
<feature type="domain" description="HTH marR-type" evidence="4">
    <location>
        <begin position="3"/>
        <end position="135"/>
    </location>
</feature>
<dbReference type="GO" id="GO:0003677">
    <property type="term" value="F:DNA binding"/>
    <property type="evidence" value="ECO:0007669"/>
    <property type="project" value="UniProtKB-KW"/>
</dbReference>
<dbReference type="Gene3D" id="1.10.10.10">
    <property type="entry name" value="Winged helix-like DNA-binding domain superfamily/Winged helix DNA-binding domain"/>
    <property type="match status" value="1"/>
</dbReference>
<comment type="caution">
    <text evidence="5">The sequence shown here is derived from an EMBL/GenBank/DDBJ whole genome shotgun (WGS) entry which is preliminary data.</text>
</comment>
<sequence>MTKNRFGHHINILGRLLSKKLNEGILQTGLTSSQWPFILRLLLNGELTQRELCEQLSMEASTVSQTLNRMEQMGWIVRVVDDVDKREKKVKLTEKSTSMIPVWNIVTADVEKKALDGLTDEDIATFKRVLDKMTENMKKE</sequence>
<dbReference type="InterPro" id="IPR036388">
    <property type="entry name" value="WH-like_DNA-bd_sf"/>
</dbReference>
<proteinExistence type="predicted"/>
<dbReference type="GO" id="GO:0003700">
    <property type="term" value="F:DNA-binding transcription factor activity"/>
    <property type="evidence" value="ECO:0007669"/>
    <property type="project" value="InterPro"/>
</dbReference>
<accession>A0A3M8DPR2</accession>
<dbReference type="RefSeq" id="WP_122917706.1">
    <property type="nucleotide sequence ID" value="NZ_RHHQ01000008.1"/>
</dbReference>
<dbReference type="InterPro" id="IPR000835">
    <property type="entry name" value="HTH_MarR-typ"/>
</dbReference>
<gene>
    <name evidence="5" type="ORF">EDM56_09630</name>
</gene>
<dbReference type="OrthoDB" id="1904211at2"/>
<protein>
    <submittedName>
        <fullName evidence="5">MarR family transcriptional regulator</fullName>
    </submittedName>
</protein>
<keyword evidence="1" id="KW-0805">Transcription regulation</keyword>
<evidence type="ECO:0000256" key="1">
    <source>
        <dbReference type="ARBA" id="ARBA00023015"/>
    </source>
</evidence>
<dbReference type="EMBL" id="RHHQ01000008">
    <property type="protein sequence ID" value="RNB89451.1"/>
    <property type="molecule type" value="Genomic_DNA"/>
</dbReference>
<keyword evidence="2" id="KW-0238">DNA-binding</keyword>
<dbReference type="SMART" id="SM00347">
    <property type="entry name" value="HTH_MARR"/>
    <property type="match status" value="1"/>
</dbReference>
<dbReference type="InterPro" id="IPR036390">
    <property type="entry name" value="WH_DNA-bd_sf"/>
</dbReference>
<dbReference type="PANTHER" id="PTHR42756:SF1">
    <property type="entry name" value="TRANSCRIPTIONAL REPRESSOR OF EMRAB OPERON"/>
    <property type="match status" value="1"/>
</dbReference>
<evidence type="ECO:0000256" key="2">
    <source>
        <dbReference type="ARBA" id="ARBA00023125"/>
    </source>
</evidence>
<dbReference type="PROSITE" id="PS50995">
    <property type="entry name" value="HTH_MARR_2"/>
    <property type="match status" value="1"/>
</dbReference>
<keyword evidence="3" id="KW-0804">Transcription</keyword>
<dbReference type="Pfam" id="PF12802">
    <property type="entry name" value="MarR_2"/>
    <property type="match status" value="1"/>
</dbReference>
<evidence type="ECO:0000256" key="3">
    <source>
        <dbReference type="ARBA" id="ARBA00023163"/>
    </source>
</evidence>
<dbReference type="InterPro" id="IPR023187">
    <property type="entry name" value="Tscrpt_reg_MarR-type_CS"/>
</dbReference>
<dbReference type="InterPro" id="IPR011991">
    <property type="entry name" value="ArsR-like_HTH"/>
</dbReference>
<dbReference type="PANTHER" id="PTHR42756">
    <property type="entry name" value="TRANSCRIPTIONAL REGULATOR, MARR"/>
    <property type="match status" value="1"/>
</dbReference>
<evidence type="ECO:0000313" key="5">
    <source>
        <dbReference type="EMBL" id="RNB89451.1"/>
    </source>
</evidence>
<dbReference type="AlphaFoldDB" id="A0A3M8DPR2"/>
<dbReference type="PRINTS" id="PR00598">
    <property type="entry name" value="HTHMARR"/>
</dbReference>